<comment type="subcellular location">
    <subcellularLocation>
        <location evidence="1">Cell membrane</location>
        <topology evidence="1">Peripheral membrane protein</topology>
    </subcellularLocation>
</comment>
<evidence type="ECO:0000256" key="2">
    <source>
        <dbReference type="ARBA" id="ARBA00005417"/>
    </source>
</evidence>
<evidence type="ECO:0000256" key="5">
    <source>
        <dbReference type="ARBA" id="ARBA00023136"/>
    </source>
</evidence>
<gene>
    <name evidence="6" type="ORF">FHX81_1659</name>
</gene>
<dbReference type="SUPFAM" id="SSF55874">
    <property type="entry name" value="ATPase domain of HSP90 chaperone/DNA topoisomerase II/histidine kinase"/>
    <property type="match status" value="1"/>
</dbReference>
<keyword evidence="7" id="KW-1185">Reference proteome</keyword>
<dbReference type="CDD" id="cd16936">
    <property type="entry name" value="HATPase_RsbW-like"/>
    <property type="match status" value="1"/>
</dbReference>
<dbReference type="InterPro" id="IPR050086">
    <property type="entry name" value="MetN_ABC_transporter-like"/>
</dbReference>
<evidence type="ECO:0000256" key="1">
    <source>
        <dbReference type="ARBA" id="ARBA00004202"/>
    </source>
</evidence>
<keyword evidence="4" id="KW-1003">Cell membrane</keyword>
<evidence type="ECO:0008006" key="8">
    <source>
        <dbReference type="Google" id="ProtNLM"/>
    </source>
</evidence>
<keyword evidence="5" id="KW-0472">Membrane</keyword>
<dbReference type="AlphaFoldDB" id="A0A543J946"/>
<dbReference type="GO" id="GO:0005886">
    <property type="term" value="C:plasma membrane"/>
    <property type="evidence" value="ECO:0007669"/>
    <property type="project" value="UniProtKB-SubCell"/>
</dbReference>
<evidence type="ECO:0000313" key="6">
    <source>
        <dbReference type="EMBL" id="TQM79355.1"/>
    </source>
</evidence>
<protein>
    <recommendedName>
        <fullName evidence="8">Histidine kinase-like protein</fullName>
    </recommendedName>
</protein>
<dbReference type="Gene3D" id="3.40.50.300">
    <property type="entry name" value="P-loop containing nucleotide triphosphate hydrolases"/>
    <property type="match status" value="2"/>
</dbReference>
<dbReference type="Proteomes" id="UP000316628">
    <property type="component" value="Unassembled WGS sequence"/>
</dbReference>
<dbReference type="InterPro" id="IPR036890">
    <property type="entry name" value="HATPase_C_sf"/>
</dbReference>
<evidence type="ECO:0000313" key="7">
    <source>
        <dbReference type="Proteomes" id="UP000316628"/>
    </source>
</evidence>
<comment type="caution">
    <text evidence="6">The sequence shown here is derived from an EMBL/GenBank/DDBJ whole genome shotgun (WGS) entry which is preliminary data.</text>
</comment>
<organism evidence="6 7">
    <name type="scientific">Saccharothrix saharensis</name>
    <dbReference type="NCBI Taxonomy" id="571190"/>
    <lineage>
        <taxon>Bacteria</taxon>
        <taxon>Bacillati</taxon>
        <taxon>Actinomycetota</taxon>
        <taxon>Actinomycetes</taxon>
        <taxon>Pseudonocardiales</taxon>
        <taxon>Pseudonocardiaceae</taxon>
        <taxon>Saccharothrix</taxon>
    </lineage>
</organism>
<dbReference type="EMBL" id="VFPP01000001">
    <property type="protein sequence ID" value="TQM79355.1"/>
    <property type="molecule type" value="Genomic_DNA"/>
</dbReference>
<evidence type="ECO:0000256" key="4">
    <source>
        <dbReference type="ARBA" id="ARBA00022475"/>
    </source>
</evidence>
<dbReference type="InterPro" id="IPR027417">
    <property type="entry name" value="P-loop_NTPase"/>
</dbReference>
<sequence>MPALGDTILRMLVTLTRPDSGAITLAGEPLLHERRGDSLVPAGEQHLRKTRKHTTMVFQQYDLFPNMRVPRDVARTFDVTTLCVTHAMEFARDVSDRVLLFDEGRIIESAPPDELFDAPRQARTRRSLCSVIDEPRPPGSQGYRQVRARSEWEDHPVAVGDGAIVLVIREDDSVSSVEVARWVEQRLDGWPPEDVMLVGVVAGELFDNAVAHGSAPYVLELDLDEFGEAMMVTVRDRARGRSWPWRPSAGLLLVDALSSRWGVLAREGTTAVYAKLDFEG</sequence>
<proteinExistence type="inferred from homology"/>
<dbReference type="SUPFAM" id="SSF52540">
    <property type="entry name" value="P-loop containing nucleoside triphosphate hydrolases"/>
    <property type="match status" value="1"/>
</dbReference>
<name>A0A543J946_9PSEU</name>
<dbReference type="Gene3D" id="3.30.565.10">
    <property type="entry name" value="Histidine kinase-like ATPase, C-terminal domain"/>
    <property type="match status" value="1"/>
</dbReference>
<dbReference type="PANTHER" id="PTHR43166:SF9">
    <property type="entry name" value="GLUTAMATE_ASPARTATE IMPORT ATP-BINDING PROTEIN GLTL"/>
    <property type="match status" value="1"/>
</dbReference>
<comment type="similarity">
    <text evidence="2">Belongs to the ABC transporter superfamily.</text>
</comment>
<evidence type="ECO:0000256" key="3">
    <source>
        <dbReference type="ARBA" id="ARBA00022448"/>
    </source>
</evidence>
<keyword evidence="3" id="KW-0813">Transport</keyword>
<dbReference type="PANTHER" id="PTHR43166">
    <property type="entry name" value="AMINO ACID IMPORT ATP-BINDING PROTEIN"/>
    <property type="match status" value="1"/>
</dbReference>
<reference evidence="6 7" key="1">
    <citation type="submission" date="2019-06" db="EMBL/GenBank/DDBJ databases">
        <title>Sequencing the genomes of 1000 actinobacteria strains.</title>
        <authorList>
            <person name="Klenk H.-P."/>
        </authorList>
    </citation>
    <scope>NUCLEOTIDE SEQUENCE [LARGE SCALE GENOMIC DNA]</scope>
    <source>
        <strain evidence="6 7">DSM 45456</strain>
    </source>
</reference>
<accession>A0A543J946</accession>